<protein>
    <submittedName>
        <fullName evidence="2">Uncharacterized protein</fullName>
    </submittedName>
</protein>
<proteinExistence type="predicted"/>
<dbReference type="Proteomes" id="UP000016605">
    <property type="component" value="Unassembled WGS sequence"/>
</dbReference>
<organism evidence="2 3">
    <name type="scientific">Leifsonia aquatica ATCC 14665</name>
    <dbReference type="NCBI Taxonomy" id="1358026"/>
    <lineage>
        <taxon>Bacteria</taxon>
        <taxon>Bacillati</taxon>
        <taxon>Actinomycetota</taxon>
        <taxon>Actinomycetes</taxon>
        <taxon>Micrococcales</taxon>
        <taxon>Microbacteriaceae</taxon>
        <taxon>Leifsonia</taxon>
    </lineage>
</organism>
<evidence type="ECO:0000313" key="2">
    <source>
        <dbReference type="EMBL" id="ERK70276.1"/>
    </source>
</evidence>
<feature type="compositionally biased region" description="Gly residues" evidence="1">
    <location>
        <begin position="74"/>
        <end position="83"/>
    </location>
</feature>
<reference evidence="2 3" key="1">
    <citation type="submission" date="2013-08" db="EMBL/GenBank/DDBJ databases">
        <authorList>
            <person name="Weinstock G."/>
            <person name="Sodergren E."/>
            <person name="Wylie T."/>
            <person name="Fulton L."/>
            <person name="Fulton R."/>
            <person name="Fronick C."/>
            <person name="O'Laughlin M."/>
            <person name="Godfrey J."/>
            <person name="Miner T."/>
            <person name="Herter B."/>
            <person name="Appelbaum E."/>
            <person name="Cordes M."/>
            <person name="Lek S."/>
            <person name="Wollam A."/>
            <person name="Pepin K.H."/>
            <person name="Palsikar V.B."/>
            <person name="Mitreva M."/>
            <person name="Wilson R.K."/>
        </authorList>
    </citation>
    <scope>NUCLEOTIDE SEQUENCE [LARGE SCALE GENOMIC DNA]</scope>
    <source>
        <strain evidence="2 3">ATCC 14665</strain>
    </source>
</reference>
<feature type="compositionally biased region" description="Basic residues" evidence="1">
    <location>
        <begin position="56"/>
        <end position="66"/>
    </location>
</feature>
<dbReference type="HOGENOM" id="CLU_2338452_0_0_11"/>
<gene>
    <name evidence="2" type="ORF">N136_03380</name>
</gene>
<evidence type="ECO:0000313" key="3">
    <source>
        <dbReference type="Proteomes" id="UP000016605"/>
    </source>
</evidence>
<comment type="caution">
    <text evidence="2">The sequence shown here is derived from an EMBL/GenBank/DDBJ whole genome shotgun (WGS) entry which is preliminary data.</text>
</comment>
<feature type="non-terminal residue" evidence="2">
    <location>
        <position position="99"/>
    </location>
</feature>
<evidence type="ECO:0000256" key="1">
    <source>
        <dbReference type="SAM" id="MobiDB-lite"/>
    </source>
</evidence>
<dbReference type="AlphaFoldDB" id="U2RN41"/>
<sequence>MSATVASIVGHTSRSDDRLLESVFERRLLLVDNGHGPGGESLLVSGLRLGLGRVGRERRGKGHGHRRPADEGHSFGGHRGSGGHGRDGRRRGGPRIGRR</sequence>
<name>U2RN41_LEIAQ</name>
<accession>U2RN41</accession>
<feature type="region of interest" description="Disordered" evidence="1">
    <location>
        <begin position="52"/>
        <end position="99"/>
    </location>
</feature>
<feature type="compositionally biased region" description="Basic residues" evidence="1">
    <location>
        <begin position="87"/>
        <end position="99"/>
    </location>
</feature>
<dbReference type="EMBL" id="AWVQ01000484">
    <property type="protein sequence ID" value="ERK70276.1"/>
    <property type="molecule type" value="Genomic_DNA"/>
</dbReference>